<protein>
    <submittedName>
        <fullName evidence="2">Uncharacterized protein</fullName>
    </submittedName>
</protein>
<evidence type="ECO:0000256" key="1">
    <source>
        <dbReference type="SAM" id="MobiDB-lite"/>
    </source>
</evidence>
<comment type="caution">
    <text evidence="2">The sequence shown here is derived from an EMBL/GenBank/DDBJ whole genome shotgun (WGS) entry which is preliminary data.</text>
</comment>
<gene>
    <name evidence="2" type="ORF">CC78DRAFT_576376</name>
</gene>
<evidence type="ECO:0000313" key="3">
    <source>
        <dbReference type="Proteomes" id="UP000800093"/>
    </source>
</evidence>
<keyword evidence="3" id="KW-1185">Reference proteome</keyword>
<feature type="region of interest" description="Disordered" evidence="1">
    <location>
        <begin position="1"/>
        <end position="66"/>
    </location>
</feature>
<evidence type="ECO:0000313" key="2">
    <source>
        <dbReference type="EMBL" id="KAF2268366.1"/>
    </source>
</evidence>
<organism evidence="2 3">
    <name type="scientific">Lojkania enalia</name>
    <dbReference type="NCBI Taxonomy" id="147567"/>
    <lineage>
        <taxon>Eukaryota</taxon>
        <taxon>Fungi</taxon>
        <taxon>Dikarya</taxon>
        <taxon>Ascomycota</taxon>
        <taxon>Pezizomycotina</taxon>
        <taxon>Dothideomycetes</taxon>
        <taxon>Pleosporomycetidae</taxon>
        <taxon>Pleosporales</taxon>
        <taxon>Pleosporales incertae sedis</taxon>
        <taxon>Lojkania</taxon>
    </lineage>
</organism>
<feature type="compositionally biased region" description="Basic and acidic residues" evidence="1">
    <location>
        <begin position="1"/>
        <end position="13"/>
    </location>
</feature>
<sequence length="386" mass="41646">MATTDGRDGKWELTEGNEDEDHIDGGEEADGSPGGRRIPQAVEYSHISGHPGAHSGQGSSASSSALVDRPAQVVAISTAGRTLDWHAGTLAHWHSGLGTRRDAPRVRHTSASISPWRRETSGTSEMTGVGALSHLSPPLAADLTGPTGPGAARRSMRARGQYIMPLLGALRARQSASEIKALGPNCALPVECHALAAASVDHQAPFKLLDGKRTRGVMTDRRRAGVPLMLSSGASCRRRQPSNLSENRWPTGVGFIVFQGQPPAFLLKLVVVGDYGDGRRYCAHRPGVWLVAERWVGRWRRVSEQNMYVRSTVHAYIQGIARAKRLDVEEINAMCFDICVWRVACGLGHRRHHHLPECQLLKCKPAWSSPGSLPDAAEEAASGVLS</sequence>
<feature type="compositionally biased region" description="Low complexity" evidence="1">
    <location>
        <begin position="48"/>
        <end position="65"/>
    </location>
</feature>
<accession>A0A9P4KGQ8</accession>
<feature type="compositionally biased region" description="Acidic residues" evidence="1">
    <location>
        <begin position="15"/>
        <end position="30"/>
    </location>
</feature>
<reference evidence="3" key="1">
    <citation type="journal article" date="2020" name="Stud. Mycol.">
        <title>101 Dothideomycetes genomes: A test case for predicting lifestyles and emergence of pathogens.</title>
        <authorList>
            <person name="Haridas S."/>
            <person name="Albert R."/>
            <person name="Binder M."/>
            <person name="Bloem J."/>
            <person name="LaButti K."/>
            <person name="Salamov A."/>
            <person name="Andreopoulos B."/>
            <person name="Baker S."/>
            <person name="Barry K."/>
            <person name="Bills G."/>
            <person name="Bluhm B."/>
            <person name="Cannon C."/>
            <person name="Castanera R."/>
            <person name="Culley D."/>
            <person name="Daum C."/>
            <person name="Ezra D."/>
            <person name="Gonzalez J."/>
            <person name="Henrissat B."/>
            <person name="Kuo A."/>
            <person name="Liang C."/>
            <person name="Lipzen A."/>
            <person name="Lutzoni F."/>
            <person name="Magnuson J."/>
            <person name="Mondo S."/>
            <person name="Nolan M."/>
            <person name="Ohm R."/>
            <person name="Pangilinan J."/>
            <person name="Park H.-J."/>
            <person name="Ramirez L."/>
            <person name="Alfaro M."/>
            <person name="Sun H."/>
            <person name="Tritt A."/>
            <person name="Yoshinaga Y."/>
            <person name="Zwiers L.-H."/>
            <person name="Turgeon B."/>
            <person name="Goodwin S."/>
            <person name="Spatafora J."/>
            <person name="Crous P."/>
            <person name="Grigoriev I."/>
        </authorList>
    </citation>
    <scope>NUCLEOTIDE SEQUENCE [LARGE SCALE GENOMIC DNA]</scope>
    <source>
        <strain evidence="3">CBS 304.66</strain>
    </source>
</reference>
<name>A0A9P4KGQ8_9PLEO</name>
<dbReference type="Proteomes" id="UP000800093">
    <property type="component" value="Unassembled WGS sequence"/>
</dbReference>
<feature type="region of interest" description="Disordered" evidence="1">
    <location>
        <begin position="100"/>
        <end position="124"/>
    </location>
</feature>
<dbReference type="EMBL" id="ML986587">
    <property type="protein sequence ID" value="KAF2268366.1"/>
    <property type="molecule type" value="Genomic_DNA"/>
</dbReference>
<dbReference type="AlphaFoldDB" id="A0A9P4KGQ8"/>
<proteinExistence type="predicted"/>